<evidence type="ECO:0000256" key="1">
    <source>
        <dbReference type="SAM" id="SignalP"/>
    </source>
</evidence>
<evidence type="ECO:0000313" key="4">
    <source>
        <dbReference type="Proteomes" id="UP000248924"/>
    </source>
</evidence>
<dbReference type="Gene3D" id="3.20.20.150">
    <property type="entry name" value="Divalent-metal-dependent TIM barrel enzymes"/>
    <property type="match status" value="1"/>
</dbReference>
<accession>A0A2W2E245</accession>
<dbReference type="OrthoDB" id="5182842at2"/>
<dbReference type="Proteomes" id="UP000248924">
    <property type="component" value="Unassembled WGS sequence"/>
</dbReference>
<dbReference type="GO" id="GO:0016853">
    <property type="term" value="F:isomerase activity"/>
    <property type="evidence" value="ECO:0007669"/>
    <property type="project" value="UniProtKB-KW"/>
</dbReference>
<dbReference type="InterPro" id="IPR050312">
    <property type="entry name" value="IolE/XylAMocC-like"/>
</dbReference>
<dbReference type="EMBL" id="POTY01000077">
    <property type="protein sequence ID" value="PZG18062.1"/>
    <property type="molecule type" value="Genomic_DNA"/>
</dbReference>
<feature type="signal peptide" evidence="1">
    <location>
        <begin position="1"/>
        <end position="38"/>
    </location>
</feature>
<dbReference type="SUPFAM" id="SSF51658">
    <property type="entry name" value="Xylose isomerase-like"/>
    <property type="match status" value="1"/>
</dbReference>
<evidence type="ECO:0000259" key="2">
    <source>
        <dbReference type="Pfam" id="PF01261"/>
    </source>
</evidence>
<gene>
    <name evidence="3" type="ORF">C1I95_14310</name>
</gene>
<feature type="chain" id="PRO_5016067273" evidence="1">
    <location>
        <begin position="39"/>
        <end position="405"/>
    </location>
</feature>
<organism evidence="3 4">
    <name type="scientific">Micromonospora craterilacus</name>
    <dbReference type="NCBI Taxonomy" id="1655439"/>
    <lineage>
        <taxon>Bacteria</taxon>
        <taxon>Bacillati</taxon>
        <taxon>Actinomycetota</taxon>
        <taxon>Actinomycetes</taxon>
        <taxon>Micromonosporales</taxon>
        <taxon>Micromonosporaceae</taxon>
        <taxon>Micromonospora</taxon>
    </lineage>
</organism>
<feature type="domain" description="Xylose isomerase-like TIM barrel" evidence="2">
    <location>
        <begin position="181"/>
        <end position="367"/>
    </location>
</feature>
<dbReference type="PANTHER" id="PTHR12110:SF41">
    <property type="entry name" value="INOSOSE DEHYDRATASE"/>
    <property type="match status" value="1"/>
</dbReference>
<protein>
    <submittedName>
        <fullName evidence="3">Sugar phosphate isomerase/epimerase</fullName>
    </submittedName>
</protein>
<name>A0A2W2E245_9ACTN</name>
<proteinExistence type="predicted"/>
<evidence type="ECO:0000313" key="3">
    <source>
        <dbReference type="EMBL" id="PZG18062.1"/>
    </source>
</evidence>
<dbReference type="Pfam" id="PF01261">
    <property type="entry name" value="AP_endonuc_2"/>
    <property type="match status" value="1"/>
</dbReference>
<comment type="caution">
    <text evidence="3">The sequence shown here is derived from an EMBL/GenBank/DDBJ whole genome shotgun (WGS) entry which is preliminary data.</text>
</comment>
<keyword evidence="1" id="KW-0732">Signal</keyword>
<dbReference type="AlphaFoldDB" id="A0A2W2E245"/>
<dbReference type="InterPro" id="IPR013022">
    <property type="entry name" value="Xyl_isomerase-like_TIM-brl"/>
</dbReference>
<dbReference type="PANTHER" id="PTHR12110">
    <property type="entry name" value="HYDROXYPYRUVATE ISOMERASE"/>
    <property type="match status" value="1"/>
</dbReference>
<keyword evidence="3" id="KW-0413">Isomerase</keyword>
<reference evidence="3 4" key="1">
    <citation type="submission" date="2018-01" db="EMBL/GenBank/DDBJ databases">
        <title>Draft genome sequence of Jishengella sp. NA12.</title>
        <authorList>
            <person name="Sahin N."/>
            <person name="Ay H."/>
            <person name="Saygin H."/>
        </authorList>
    </citation>
    <scope>NUCLEOTIDE SEQUENCE [LARGE SCALE GENOMIC DNA]</scope>
    <source>
        <strain evidence="3 4">NA12</strain>
    </source>
</reference>
<dbReference type="InterPro" id="IPR036237">
    <property type="entry name" value="Xyl_isomerase-like_sf"/>
</dbReference>
<sequence length="405" mass="42706">MPSDSVRPSHIRSRRARQLLATSLAAALLPFTPAPASAAEAPTNGPGTAVALTTQITEDACPWGYTTSSTVFFGQDQANSGVPNRDLGNGCTIMDVIWAEAPFANHGRFVSTVSGLANALQQDDLITKEERRSIVRAAAHSEIGSTQPAPGTRALPDDRIGLVLYTVRATMATAPEATLGALAACGYRNAEPSGAVNNFYGRTATALAPLVADAGLSVPSIGIGLGDLRNNLHGVIANARTFGAKYVRISGSGSWGLHDYAEVAATLNAVGAELKQAGITVAYHNHGFEFTTQSGGVRGYDVLVRETDPNLVAMELDLYWAVSVGADPVDLIQQYPGRFPLFHVKDMAADGSFADVGEGVIDFARIFVHSTMAGVDYYLTENDSPRPDGVSSACDSYANLRALRY</sequence>
<keyword evidence="4" id="KW-1185">Reference proteome</keyword>